<evidence type="ECO:0000313" key="4">
    <source>
        <dbReference type="Proteomes" id="UP000693942"/>
    </source>
</evidence>
<dbReference type="Proteomes" id="UP000693942">
    <property type="component" value="Unassembled WGS sequence"/>
</dbReference>
<feature type="region of interest" description="Disordered" evidence="1">
    <location>
        <begin position="64"/>
        <end position="172"/>
    </location>
</feature>
<evidence type="ECO:0000313" key="3">
    <source>
        <dbReference type="EMBL" id="KAG7414854.1"/>
    </source>
</evidence>
<dbReference type="Pfam" id="PF20516">
    <property type="entry name" value="PDDEXK_12"/>
    <property type="match status" value="1"/>
</dbReference>
<sequence length="502" mass="56924">MLFFIGRLGSTSSDVYQIERQTQTNTFWAMSAPTDDHAFNWRSWIEDWLDQTITNGQAIPITADLVQPPPTKRPFNMVTPPQSTPEEDSPRKRKRREQQERSAMELRNEVDVGEEDLEKTPSAASTSSIFPPASCRLPPIPFSLAQPSRSNSQSSHSLASSARKSTRRSASPVKPFTLKMLQKPVEYVEFADDAVAQLPVEIRKLYRDIKDLAVDREGFIPASLRAPLRGLLPDAKTRYYSDYEYWDPAGSMQELEHLLEIKADAQMCRSSNASEAAWNSDVHSPLLKLALKPCEKPRLRRHVMTSTRINSIFIPPMREGSYYDVAGSKMVDYAVALHPEENDPLDLAIHRILQHSPTSTYYFNHAAYDPIRFAPTVVSIETKTGANGLQEARLQLGIWIASWSFRLHQLLDRRQIRDDNLNSVTDDRNPQTLIPVPVIIVVEHDWKVLFACDRGNRIEIIGDIAIGDTKSIDGLFIIVAVLRRLASWIQSDFCSWLEDVLP</sequence>
<gene>
    <name evidence="3" type="ORF">Forpi1262_v016942</name>
</gene>
<organism evidence="3 4">
    <name type="scientific">Fusarium oxysporum f. sp. raphani</name>
    <dbReference type="NCBI Taxonomy" id="96318"/>
    <lineage>
        <taxon>Eukaryota</taxon>
        <taxon>Fungi</taxon>
        <taxon>Dikarya</taxon>
        <taxon>Ascomycota</taxon>
        <taxon>Pezizomycotina</taxon>
        <taxon>Sordariomycetes</taxon>
        <taxon>Hypocreomycetidae</taxon>
        <taxon>Hypocreales</taxon>
        <taxon>Nectriaceae</taxon>
        <taxon>Fusarium</taxon>
        <taxon>Fusarium oxysporum species complex</taxon>
    </lineage>
</organism>
<protein>
    <recommendedName>
        <fullName evidence="2">PD-(D/E)XK nuclease-like domain-containing protein</fullName>
    </recommendedName>
</protein>
<name>A0A8J5P090_FUSOX</name>
<feature type="domain" description="PD-(D/E)XK nuclease-like" evidence="2">
    <location>
        <begin position="246"/>
        <end position="493"/>
    </location>
</feature>
<dbReference type="EMBL" id="JAELUR010000021">
    <property type="protein sequence ID" value="KAG7414854.1"/>
    <property type="molecule type" value="Genomic_DNA"/>
</dbReference>
<feature type="compositionally biased region" description="Low complexity" evidence="1">
    <location>
        <begin position="143"/>
        <end position="171"/>
    </location>
</feature>
<reference evidence="3" key="1">
    <citation type="submission" date="2021-04" db="EMBL/GenBank/DDBJ databases">
        <title>First draft genome resource for Brassicaceae pathogens Fusarium oxysporum f. sp. raphani and Fusarium oxysporum f. sp. rapae.</title>
        <authorList>
            <person name="Asai S."/>
        </authorList>
    </citation>
    <scope>NUCLEOTIDE SEQUENCE</scope>
    <source>
        <strain evidence="3">Tf1262</strain>
    </source>
</reference>
<dbReference type="AlphaFoldDB" id="A0A8J5P090"/>
<evidence type="ECO:0000256" key="1">
    <source>
        <dbReference type="SAM" id="MobiDB-lite"/>
    </source>
</evidence>
<comment type="caution">
    <text evidence="3">The sequence shown here is derived from an EMBL/GenBank/DDBJ whole genome shotgun (WGS) entry which is preliminary data.</text>
</comment>
<evidence type="ECO:0000259" key="2">
    <source>
        <dbReference type="Pfam" id="PF20516"/>
    </source>
</evidence>
<proteinExistence type="predicted"/>
<feature type="compositionally biased region" description="Basic and acidic residues" evidence="1">
    <location>
        <begin position="97"/>
        <end position="110"/>
    </location>
</feature>
<dbReference type="InterPro" id="IPR046797">
    <property type="entry name" value="PDDEXK_12"/>
</dbReference>
<accession>A0A8J5P090</accession>